<feature type="domain" description="HTH luxR-type" evidence="5">
    <location>
        <begin position="142"/>
        <end position="169"/>
    </location>
</feature>
<dbReference type="AlphaFoldDB" id="A0A023BN51"/>
<keyword evidence="2" id="KW-0805">Transcription regulation</keyword>
<dbReference type="NCBIfam" id="TIGR02937">
    <property type="entry name" value="sigma70-ECF"/>
    <property type="match status" value="1"/>
</dbReference>
<gene>
    <name evidence="6" type="ORF">ATO12_07245</name>
</gene>
<dbReference type="InterPro" id="IPR007627">
    <property type="entry name" value="RNA_pol_sigma70_r2"/>
</dbReference>
<keyword evidence="7" id="KW-1185">Reference proteome</keyword>
<accession>A0A023BN51</accession>
<dbReference type="InterPro" id="IPR000792">
    <property type="entry name" value="Tscrpt_reg_LuxR_C"/>
</dbReference>
<dbReference type="RefSeq" id="WP_081802147.1">
    <property type="nucleotide sequence ID" value="NZ_AQRA01000015.1"/>
</dbReference>
<dbReference type="CDD" id="cd06171">
    <property type="entry name" value="Sigma70_r4"/>
    <property type="match status" value="1"/>
</dbReference>
<dbReference type="OrthoDB" id="665981at2"/>
<evidence type="ECO:0000256" key="3">
    <source>
        <dbReference type="ARBA" id="ARBA00023082"/>
    </source>
</evidence>
<dbReference type="InterPro" id="IPR036388">
    <property type="entry name" value="WH-like_DNA-bd_sf"/>
</dbReference>
<evidence type="ECO:0000256" key="2">
    <source>
        <dbReference type="ARBA" id="ARBA00023015"/>
    </source>
</evidence>
<organism evidence="6 7">
    <name type="scientific">Aquimarina atlantica</name>
    <dbReference type="NCBI Taxonomy" id="1317122"/>
    <lineage>
        <taxon>Bacteria</taxon>
        <taxon>Pseudomonadati</taxon>
        <taxon>Bacteroidota</taxon>
        <taxon>Flavobacteriia</taxon>
        <taxon>Flavobacteriales</taxon>
        <taxon>Flavobacteriaceae</taxon>
        <taxon>Aquimarina</taxon>
    </lineage>
</organism>
<evidence type="ECO:0000313" key="7">
    <source>
        <dbReference type="Proteomes" id="UP000023541"/>
    </source>
</evidence>
<evidence type="ECO:0000313" key="6">
    <source>
        <dbReference type="EMBL" id="EZH71487.1"/>
    </source>
</evidence>
<dbReference type="Pfam" id="PF04542">
    <property type="entry name" value="Sigma70_r2"/>
    <property type="match status" value="1"/>
</dbReference>
<sequence length="186" mass="21968">MGDQLIIEQIKNKNVKVFESVFKQYFKVLTIYAKRYVLDLDTAQDITQEVFIKLYERKDELVIHTSLKSFLYTSVKNRCLDYIKIHNIRQQHKDIIQKESSILVEEDDNEIEKTELQEKIYKAIKTLPDQNQKIFMLSRFEGKTNQEIADELNISKRTVETHISNALKKIKALVLIVFIVLIISFL</sequence>
<dbReference type="NCBIfam" id="TIGR02985">
    <property type="entry name" value="Sig70_bacteroi1"/>
    <property type="match status" value="1"/>
</dbReference>
<reference evidence="6 7" key="1">
    <citation type="submission" date="2014-04" db="EMBL/GenBank/DDBJ databases">
        <title>Aquimarina sp. 22II-S11-z7 Genome Sequencing.</title>
        <authorList>
            <person name="Lai Q."/>
        </authorList>
    </citation>
    <scope>NUCLEOTIDE SEQUENCE [LARGE SCALE GENOMIC DNA]</scope>
    <source>
        <strain evidence="6 7">22II-S11-z7</strain>
    </source>
</reference>
<dbReference type="PROSITE" id="PS00622">
    <property type="entry name" value="HTH_LUXR_1"/>
    <property type="match status" value="1"/>
</dbReference>
<dbReference type="SUPFAM" id="SSF88659">
    <property type="entry name" value="Sigma3 and sigma4 domains of RNA polymerase sigma factors"/>
    <property type="match status" value="1"/>
</dbReference>
<dbReference type="GO" id="GO:0006352">
    <property type="term" value="P:DNA-templated transcription initiation"/>
    <property type="evidence" value="ECO:0007669"/>
    <property type="project" value="InterPro"/>
</dbReference>
<comment type="caution">
    <text evidence="6">The sequence shown here is derived from an EMBL/GenBank/DDBJ whole genome shotgun (WGS) entry which is preliminary data.</text>
</comment>
<dbReference type="PANTHER" id="PTHR43133:SF46">
    <property type="entry name" value="RNA POLYMERASE SIGMA-70 FACTOR ECF SUBFAMILY"/>
    <property type="match status" value="1"/>
</dbReference>
<dbReference type="Proteomes" id="UP000023541">
    <property type="component" value="Unassembled WGS sequence"/>
</dbReference>
<dbReference type="InterPro" id="IPR013325">
    <property type="entry name" value="RNA_pol_sigma_r2"/>
</dbReference>
<dbReference type="InterPro" id="IPR014327">
    <property type="entry name" value="RNA_pol_sigma70_bacteroid"/>
</dbReference>
<protein>
    <recommendedName>
        <fullName evidence="5">HTH luxR-type domain-containing protein</fullName>
    </recommendedName>
</protein>
<dbReference type="GO" id="GO:0016987">
    <property type="term" value="F:sigma factor activity"/>
    <property type="evidence" value="ECO:0007669"/>
    <property type="project" value="UniProtKB-KW"/>
</dbReference>
<evidence type="ECO:0000256" key="4">
    <source>
        <dbReference type="ARBA" id="ARBA00023163"/>
    </source>
</evidence>
<dbReference type="GO" id="GO:0003677">
    <property type="term" value="F:DNA binding"/>
    <property type="evidence" value="ECO:0007669"/>
    <property type="project" value="InterPro"/>
</dbReference>
<dbReference type="SMART" id="SM00421">
    <property type="entry name" value="HTH_LUXR"/>
    <property type="match status" value="1"/>
</dbReference>
<dbReference type="InterPro" id="IPR013324">
    <property type="entry name" value="RNA_pol_sigma_r3/r4-like"/>
</dbReference>
<dbReference type="Pfam" id="PF08281">
    <property type="entry name" value="Sigma70_r4_2"/>
    <property type="match status" value="1"/>
</dbReference>
<dbReference type="PANTHER" id="PTHR43133">
    <property type="entry name" value="RNA POLYMERASE ECF-TYPE SIGMA FACTO"/>
    <property type="match status" value="1"/>
</dbReference>
<dbReference type="EMBL" id="AQRA01000015">
    <property type="protein sequence ID" value="EZH71487.1"/>
    <property type="molecule type" value="Genomic_DNA"/>
</dbReference>
<dbReference type="eggNOG" id="COG1595">
    <property type="taxonomic scope" value="Bacteria"/>
</dbReference>
<dbReference type="InterPro" id="IPR039425">
    <property type="entry name" value="RNA_pol_sigma-70-like"/>
</dbReference>
<dbReference type="InterPro" id="IPR014284">
    <property type="entry name" value="RNA_pol_sigma-70_dom"/>
</dbReference>
<dbReference type="SUPFAM" id="SSF88946">
    <property type="entry name" value="Sigma2 domain of RNA polymerase sigma factors"/>
    <property type="match status" value="1"/>
</dbReference>
<evidence type="ECO:0000259" key="5">
    <source>
        <dbReference type="PROSITE" id="PS00622"/>
    </source>
</evidence>
<keyword evidence="4" id="KW-0804">Transcription</keyword>
<dbReference type="Gene3D" id="1.10.1740.10">
    <property type="match status" value="1"/>
</dbReference>
<comment type="similarity">
    <text evidence="1">Belongs to the sigma-70 factor family. ECF subfamily.</text>
</comment>
<evidence type="ECO:0000256" key="1">
    <source>
        <dbReference type="ARBA" id="ARBA00010641"/>
    </source>
</evidence>
<dbReference type="STRING" id="1317122.ATO12_07245"/>
<keyword evidence="3" id="KW-0731">Sigma factor</keyword>
<name>A0A023BN51_9FLAO</name>
<dbReference type="Gene3D" id="1.10.10.10">
    <property type="entry name" value="Winged helix-like DNA-binding domain superfamily/Winged helix DNA-binding domain"/>
    <property type="match status" value="1"/>
</dbReference>
<proteinExistence type="inferred from homology"/>
<dbReference type="InterPro" id="IPR013249">
    <property type="entry name" value="RNA_pol_sigma70_r4_t2"/>
</dbReference>
<dbReference type="PRINTS" id="PR00038">
    <property type="entry name" value="HTHLUXR"/>
</dbReference>